<comment type="caution">
    <text evidence="1">The sequence shown here is derived from an EMBL/GenBank/DDBJ whole genome shotgun (WGS) entry which is preliminary data.</text>
</comment>
<reference evidence="1" key="1">
    <citation type="submission" date="2021-01" db="EMBL/GenBank/DDBJ databases">
        <authorList>
            <consortium name="Genoscope - CEA"/>
            <person name="William W."/>
        </authorList>
    </citation>
    <scope>NUCLEOTIDE SEQUENCE</scope>
</reference>
<accession>A0A8S1QH21</accession>
<dbReference type="Proteomes" id="UP000692954">
    <property type="component" value="Unassembled WGS sequence"/>
</dbReference>
<protein>
    <submittedName>
        <fullName evidence="1">Uncharacterized protein</fullName>
    </submittedName>
</protein>
<gene>
    <name evidence="1" type="ORF">PSON_ATCC_30995.1.T1070183</name>
</gene>
<organism evidence="1 2">
    <name type="scientific">Paramecium sonneborni</name>
    <dbReference type="NCBI Taxonomy" id="65129"/>
    <lineage>
        <taxon>Eukaryota</taxon>
        <taxon>Sar</taxon>
        <taxon>Alveolata</taxon>
        <taxon>Ciliophora</taxon>
        <taxon>Intramacronucleata</taxon>
        <taxon>Oligohymenophorea</taxon>
        <taxon>Peniculida</taxon>
        <taxon>Parameciidae</taxon>
        <taxon>Paramecium</taxon>
    </lineage>
</organism>
<keyword evidence="2" id="KW-1185">Reference proteome</keyword>
<evidence type="ECO:0000313" key="1">
    <source>
        <dbReference type="EMBL" id="CAD8115169.1"/>
    </source>
</evidence>
<name>A0A8S1QH21_9CILI</name>
<dbReference type="EMBL" id="CAJJDN010000107">
    <property type="protein sequence ID" value="CAD8115169.1"/>
    <property type="molecule type" value="Genomic_DNA"/>
</dbReference>
<sequence length="53" mass="6670">MAQIEEEHKIIYLEIKYTSEIQKMYLLIQMEQYLNFKKLLKNFQMFLLKNKRL</sequence>
<dbReference type="AlphaFoldDB" id="A0A8S1QH21"/>
<dbReference type="OrthoDB" id="10433434at2759"/>
<evidence type="ECO:0000313" key="2">
    <source>
        <dbReference type="Proteomes" id="UP000692954"/>
    </source>
</evidence>
<proteinExistence type="predicted"/>